<name>A0AAN1SI79_TETHN</name>
<feature type="transmembrane region" description="Helical" evidence="1">
    <location>
        <begin position="12"/>
        <end position="31"/>
    </location>
</feature>
<evidence type="ECO:0000313" key="3">
    <source>
        <dbReference type="Proteomes" id="UP000002663"/>
    </source>
</evidence>
<protein>
    <submittedName>
        <fullName evidence="2">Uncharacterized protein</fullName>
    </submittedName>
</protein>
<dbReference type="KEGG" id="thl:TEH_21870"/>
<keyword evidence="1" id="KW-0812">Transmembrane</keyword>
<evidence type="ECO:0000313" key="2">
    <source>
        <dbReference type="EMBL" id="BAK95514.1"/>
    </source>
</evidence>
<dbReference type="Proteomes" id="UP000002663">
    <property type="component" value="Chromosome"/>
</dbReference>
<gene>
    <name evidence="2" type="ordered locus">TEH_21870</name>
</gene>
<keyword evidence="1" id="KW-1133">Transmembrane helix</keyword>
<sequence>MAIFNKLFSSFSAIGVFCKKIAYLLTMSLLFPIKIKKSFYQPEPVKGRIFVLPPFVQKLNLPLVRHFMFERSVFFLTVEPPSMPTYRHTILPGHFQFFILNSSHQPESLFKESKFTSLLYRYYFLINVNNVSYLQRNVNINL</sequence>
<dbReference type="AlphaFoldDB" id="A0AAN1SI79"/>
<evidence type="ECO:0000256" key="1">
    <source>
        <dbReference type="SAM" id="Phobius"/>
    </source>
</evidence>
<dbReference type="EMBL" id="AP012046">
    <property type="protein sequence ID" value="BAK95514.1"/>
    <property type="molecule type" value="Genomic_DNA"/>
</dbReference>
<accession>A0AAN1SI79</accession>
<proteinExistence type="predicted"/>
<organism evidence="2 3">
    <name type="scientific">Tetragenococcus halophilus (strain DSM 20338 / JCM 20259 / NCIMB 9735 / NBRC 12172)</name>
    <name type="common">Pediococcus halophilus</name>
    <dbReference type="NCBI Taxonomy" id="945021"/>
    <lineage>
        <taxon>Bacteria</taxon>
        <taxon>Bacillati</taxon>
        <taxon>Bacillota</taxon>
        <taxon>Bacilli</taxon>
        <taxon>Lactobacillales</taxon>
        <taxon>Enterococcaceae</taxon>
        <taxon>Tetragenococcus</taxon>
    </lineage>
</organism>
<keyword evidence="1" id="KW-0472">Membrane</keyword>
<reference evidence="2 3" key="1">
    <citation type="submission" date="2011-01" db="EMBL/GenBank/DDBJ databases">
        <title>Whole genome sequence of Tetragenococcus halophilus NBRC 12172.</title>
        <authorList>
            <person name="Nakazawa H."/>
            <person name="Omata S."/>
            <person name="Koga C."/>
            <person name="Watanabe Y."/>
            <person name="Katano Y."/>
            <person name="Ito N."/>
            <person name="Tsukatani N."/>
            <person name="Ankai A."/>
            <person name="Oguchi A."/>
            <person name="Fukui S."/>
            <person name="Yashiro I."/>
            <person name="Kamata S."/>
            <person name="Hashimoto Y."/>
            <person name="Yamazaki J."/>
            <person name="Taguchi H."/>
            <person name="Tanaka A."/>
            <person name="Koyama T."/>
            <person name="Ichige A."/>
            <person name="Hanya Y."/>
            <person name="Tanikawa S."/>
            <person name="Yamazaki S."/>
            <person name="Fujita N."/>
        </authorList>
    </citation>
    <scope>NUCLEOTIDE SEQUENCE [LARGE SCALE GENOMIC DNA]</scope>
    <source>
        <strain evidence="3">DSM 20338 / JCM 20259 / NCIMB 9735 / NBRC 12172</strain>
    </source>
</reference>